<dbReference type="GO" id="GO:0045087">
    <property type="term" value="P:innate immune response"/>
    <property type="evidence" value="ECO:0007669"/>
    <property type="project" value="TreeGrafter"/>
</dbReference>
<name>A0A9X9PX56_GULGU</name>
<feature type="domain" description="Ribonuclease A-domain" evidence="7">
    <location>
        <begin position="31"/>
        <end position="136"/>
    </location>
</feature>
<dbReference type="GO" id="GO:0005615">
    <property type="term" value="C:extracellular space"/>
    <property type="evidence" value="ECO:0007669"/>
    <property type="project" value="TreeGrafter"/>
</dbReference>
<evidence type="ECO:0000256" key="2">
    <source>
        <dbReference type="ARBA" id="ARBA00005600"/>
    </source>
</evidence>
<dbReference type="Gene3D" id="3.10.130.10">
    <property type="entry name" value="Ribonuclease A-like domain"/>
    <property type="match status" value="1"/>
</dbReference>
<evidence type="ECO:0000256" key="6">
    <source>
        <dbReference type="SAM" id="SignalP"/>
    </source>
</evidence>
<dbReference type="GO" id="GO:0061844">
    <property type="term" value="P:antimicrobial humoral immune response mediated by antimicrobial peptide"/>
    <property type="evidence" value="ECO:0007669"/>
    <property type="project" value="TreeGrafter"/>
</dbReference>
<comment type="subcellular location">
    <subcellularLocation>
        <location evidence="1">Secreted</location>
    </subcellularLocation>
</comment>
<proteinExistence type="inferred from homology"/>
<dbReference type="PANTHER" id="PTHR11437:SF4">
    <property type="entry name" value="RIBONUCLEASE K6"/>
    <property type="match status" value="1"/>
</dbReference>
<keyword evidence="4 6" id="KW-0732">Signal</keyword>
<evidence type="ECO:0000256" key="4">
    <source>
        <dbReference type="ARBA" id="ARBA00022729"/>
    </source>
</evidence>
<dbReference type="GO" id="GO:0050829">
    <property type="term" value="P:defense response to Gram-negative bacterium"/>
    <property type="evidence" value="ECO:0007669"/>
    <property type="project" value="TreeGrafter"/>
</dbReference>
<evidence type="ECO:0000256" key="1">
    <source>
        <dbReference type="ARBA" id="ARBA00004613"/>
    </source>
</evidence>
<dbReference type="SMART" id="SM00092">
    <property type="entry name" value="RNAse_Pc"/>
    <property type="match status" value="1"/>
</dbReference>
<dbReference type="InterPro" id="IPR001427">
    <property type="entry name" value="RNaseA"/>
</dbReference>
<gene>
    <name evidence="8" type="ORF">BN2614_LOCUS2</name>
</gene>
<accession>A0A9X9PX56</accession>
<keyword evidence="5" id="KW-1015">Disulfide bond</keyword>
<keyword evidence="3" id="KW-0964">Secreted</keyword>
<keyword evidence="9" id="KW-1185">Reference proteome</keyword>
<evidence type="ECO:0000313" key="9">
    <source>
        <dbReference type="Proteomes" id="UP000269945"/>
    </source>
</evidence>
<dbReference type="InterPro" id="IPR023412">
    <property type="entry name" value="RNaseA_domain"/>
</dbReference>
<evidence type="ECO:0000313" key="8">
    <source>
        <dbReference type="EMBL" id="VCW70814.1"/>
    </source>
</evidence>
<evidence type="ECO:0000256" key="3">
    <source>
        <dbReference type="ARBA" id="ARBA00022525"/>
    </source>
</evidence>
<dbReference type="AlphaFoldDB" id="A0A9X9PX56"/>
<dbReference type="GO" id="GO:0004540">
    <property type="term" value="F:RNA nuclease activity"/>
    <property type="evidence" value="ECO:0007669"/>
    <property type="project" value="TreeGrafter"/>
</dbReference>
<protein>
    <recommendedName>
        <fullName evidence="7">Ribonuclease A-domain domain-containing protein</fullName>
    </recommendedName>
</protein>
<organism evidence="8 9">
    <name type="scientific">Gulo gulo</name>
    <name type="common">Wolverine</name>
    <name type="synonym">Gluton</name>
    <dbReference type="NCBI Taxonomy" id="48420"/>
    <lineage>
        <taxon>Eukaryota</taxon>
        <taxon>Metazoa</taxon>
        <taxon>Chordata</taxon>
        <taxon>Craniata</taxon>
        <taxon>Vertebrata</taxon>
        <taxon>Euteleostomi</taxon>
        <taxon>Mammalia</taxon>
        <taxon>Eutheria</taxon>
        <taxon>Laurasiatheria</taxon>
        <taxon>Carnivora</taxon>
        <taxon>Caniformia</taxon>
        <taxon>Musteloidea</taxon>
        <taxon>Mustelidae</taxon>
        <taxon>Guloninae</taxon>
        <taxon>Gulo</taxon>
    </lineage>
</organism>
<dbReference type="SUPFAM" id="SSF54076">
    <property type="entry name" value="RNase A-like"/>
    <property type="match status" value="1"/>
</dbReference>
<dbReference type="GO" id="GO:0019731">
    <property type="term" value="P:antibacterial humoral response"/>
    <property type="evidence" value="ECO:0007669"/>
    <property type="project" value="TreeGrafter"/>
</dbReference>
<feature type="signal peptide" evidence="6">
    <location>
        <begin position="1"/>
        <end position="29"/>
    </location>
</feature>
<comment type="similarity">
    <text evidence="2">Belongs to the pancreatic ribonuclease family.</text>
</comment>
<evidence type="ECO:0000259" key="7">
    <source>
        <dbReference type="SMART" id="SM00092"/>
    </source>
</evidence>
<feature type="chain" id="PRO_5040761569" description="Ribonuclease A-domain domain-containing protein" evidence="6">
    <location>
        <begin position="30"/>
        <end position="149"/>
    </location>
</feature>
<dbReference type="GO" id="GO:0003676">
    <property type="term" value="F:nucleic acid binding"/>
    <property type="evidence" value="ECO:0007669"/>
    <property type="project" value="InterPro"/>
</dbReference>
<sequence length="149" mass="16823">MMLNLLGPFPLLLLLLGSWGSVLPPGAWAQPSTSVQTFVIQHISAGPVQWNVETSRVNHLERSCKRENTLLHDFFQNVSDTYILPNRICRNGRNNCHQSVNCTGLTHYYDAGETYPNCSYSITLQNRFYIVAITTLSQATLPIFCLLYT</sequence>
<dbReference type="PANTHER" id="PTHR11437">
    <property type="entry name" value="RIBONUCLEASE"/>
    <property type="match status" value="1"/>
</dbReference>
<reference evidence="8 9" key="1">
    <citation type="submission" date="2018-10" db="EMBL/GenBank/DDBJ databases">
        <authorList>
            <person name="Ekblom R."/>
            <person name="Jareborg N."/>
        </authorList>
    </citation>
    <scope>NUCLEOTIDE SEQUENCE [LARGE SCALE GENOMIC DNA]</scope>
    <source>
        <tissue evidence="8">Muscle</tissue>
    </source>
</reference>
<evidence type="ECO:0000256" key="5">
    <source>
        <dbReference type="ARBA" id="ARBA00023157"/>
    </source>
</evidence>
<dbReference type="Proteomes" id="UP000269945">
    <property type="component" value="Unassembled WGS sequence"/>
</dbReference>
<dbReference type="Pfam" id="PF00074">
    <property type="entry name" value="RnaseA"/>
    <property type="match status" value="1"/>
</dbReference>
<dbReference type="InterPro" id="IPR036816">
    <property type="entry name" value="RNaseA-like_dom_sf"/>
</dbReference>
<dbReference type="GO" id="GO:0050830">
    <property type="term" value="P:defense response to Gram-positive bacterium"/>
    <property type="evidence" value="ECO:0007669"/>
    <property type="project" value="TreeGrafter"/>
</dbReference>
<comment type="caution">
    <text evidence="8">The sequence shown here is derived from an EMBL/GenBank/DDBJ whole genome shotgun (WGS) entry which is preliminary data.</text>
</comment>
<dbReference type="EMBL" id="CYRY02006382">
    <property type="protein sequence ID" value="VCW70814.1"/>
    <property type="molecule type" value="Genomic_DNA"/>
</dbReference>
<dbReference type="PRINTS" id="PR00794">
    <property type="entry name" value="RIBONUCLEASE"/>
</dbReference>